<name>A0A0R2C619_9LACO</name>
<accession>A0A0R2C619</accession>
<evidence type="ECO:0000313" key="10">
    <source>
        <dbReference type="EMBL" id="KRM86794.1"/>
    </source>
</evidence>
<keyword evidence="11" id="KW-1185">Reference proteome</keyword>
<feature type="binding site" evidence="8">
    <location>
        <position position="87"/>
    </location>
    <ligand>
        <name>Zn(2+)</name>
        <dbReference type="ChEBI" id="CHEBI:29105"/>
        <note>catalytic</note>
    </ligand>
</feature>
<dbReference type="PANTHER" id="PTHR11079:SF202">
    <property type="entry name" value="TRNA-SPECIFIC ADENOSINE DEAMINASE"/>
    <property type="match status" value="1"/>
</dbReference>
<dbReference type="FunFam" id="3.40.140.10:FF:000005">
    <property type="entry name" value="tRNA-specific adenosine deaminase"/>
    <property type="match status" value="1"/>
</dbReference>
<feature type="binding site" evidence="8">
    <location>
        <position position="90"/>
    </location>
    <ligand>
        <name>Zn(2+)</name>
        <dbReference type="ChEBI" id="CHEBI:29105"/>
        <note>catalytic</note>
    </ligand>
</feature>
<protein>
    <recommendedName>
        <fullName evidence="8">tRNA-specific adenosine deaminase</fullName>
        <ecNumber evidence="8">3.5.4.33</ecNumber>
    </recommendedName>
</protein>
<comment type="cofactor">
    <cofactor evidence="8">
        <name>Zn(2+)</name>
        <dbReference type="ChEBI" id="CHEBI:29105"/>
    </cofactor>
    <text evidence="8">Binds 1 zinc ion per subunit.</text>
</comment>
<keyword evidence="4 8" id="KW-0479">Metal-binding</keyword>
<reference evidence="10 11" key="1">
    <citation type="journal article" date="2015" name="Genome Announc.">
        <title>Expanding the biotechnology potential of lactobacilli through comparative genomics of 213 strains and associated genera.</title>
        <authorList>
            <person name="Sun Z."/>
            <person name="Harris H.M."/>
            <person name="McCann A."/>
            <person name="Guo C."/>
            <person name="Argimon S."/>
            <person name="Zhang W."/>
            <person name="Yang X."/>
            <person name="Jeffery I.B."/>
            <person name="Cooney J.C."/>
            <person name="Kagawa T.F."/>
            <person name="Liu W."/>
            <person name="Song Y."/>
            <person name="Salvetti E."/>
            <person name="Wrobel A."/>
            <person name="Rasinkangas P."/>
            <person name="Parkhill J."/>
            <person name="Rea M.C."/>
            <person name="O'Sullivan O."/>
            <person name="Ritari J."/>
            <person name="Douillard F.P."/>
            <person name="Paul Ross R."/>
            <person name="Yang R."/>
            <person name="Briner A.E."/>
            <person name="Felis G.E."/>
            <person name="de Vos W.M."/>
            <person name="Barrangou R."/>
            <person name="Klaenhammer T.R."/>
            <person name="Caufield P.W."/>
            <person name="Cui Y."/>
            <person name="Zhang H."/>
            <person name="O'Toole P.W."/>
        </authorList>
    </citation>
    <scope>NUCLEOTIDE SEQUENCE [LARGE SCALE GENOMIC DNA]</scope>
    <source>
        <strain evidence="10 11">DSM 22698</strain>
    </source>
</reference>
<evidence type="ECO:0000256" key="5">
    <source>
        <dbReference type="ARBA" id="ARBA00022801"/>
    </source>
</evidence>
<evidence type="ECO:0000256" key="6">
    <source>
        <dbReference type="ARBA" id="ARBA00022833"/>
    </source>
</evidence>
<dbReference type="EC" id="3.5.4.33" evidence="8"/>
<evidence type="ECO:0000256" key="7">
    <source>
        <dbReference type="ARBA" id="ARBA00048045"/>
    </source>
</evidence>
<dbReference type="Gene3D" id="3.40.140.10">
    <property type="entry name" value="Cytidine Deaminase, domain 2"/>
    <property type="match status" value="1"/>
</dbReference>
<dbReference type="GO" id="GO:0008270">
    <property type="term" value="F:zinc ion binding"/>
    <property type="evidence" value="ECO:0007669"/>
    <property type="project" value="UniProtKB-UniRule"/>
</dbReference>
<comment type="subunit">
    <text evidence="2 8">Homodimer.</text>
</comment>
<evidence type="ECO:0000259" key="9">
    <source>
        <dbReference type="PROSITE" id="PS51747"/>
    </source>
</evidence>
<comment type="caution">
    <text evidence="10">The sequence shown here is derived from an EMBL/GenBank/DDBJ whole genome shotgun (WGS) entry which is preliminary data.</text>
</comment>
<dbReference type="CDD" id="cd01285">
    <property type="entry name" value="nucleoside_deaminase"/>
    <property type="match status" value="1"/>
</dbReference>
<dbReference type="STRING" id="1423810.FD19_GL001650"/>
<dbReference type="EMBL" id="AYZK01000005">
    <property type="protein sequence ID" value="KRM86794.1"/>
    <property type="molecule type" value="Genomic_DNA"/>
</dbReference>
<dbReference type="PROSITE" id="PS00903">
    <property type="entry name" value="CYT_DCMP_DEAMINASES_1"/>
    <property type="match status" value="1"/>
</dbReference>
<evidence type="ECO:0000256" key="2">
    <source>
        <dbReference type="ARBA" id="ARBA00011738"/>
    </source>
</evidence>
<dbReference type="Proteomes" id="UP000051789">
    <property type="component" value="Unassembled WGS sequence"/>
</dbReference>
<gene>
    <name evidence="8" type="primary">tadA</name>
    <name evidence="10" type="ORF">FD19_GL001650</name>
</gene>
<sequence>MTATREEIEGFMKVALGEAAKAEAIGEVPIGAVVVYNGQVIGRGHNMREHTQDGTHHAEMMAIREACMVRHSWRLEDCDLYVTLEPCPMCAGAMINSRVRICYWGAPDPKAGAAGTLVNLLTDSRFNHQVGSVGGIFQAESSAMLTRFFRGIRAKQKAAKVDTDAHPAV</sequence>
<dbReference type="PANTHER" id="PTHR11079">
    <property type="entry name" value="CYTOSINE DEAMINASE FAMILY MEMBER"/>
    <property type="match status" value="1"/>
</dbReference>
<dbReference type="SUPFAM" id="SSF53927">
    <property type="entry name" value="Cytidine deaminase-like"/>
    <property type="match status" value="1"/>
</dbReference>
<feature type="active site" description="Proton donor" evidence="8">
    <location>
        <position position="59"/>
    </location>
</feature>
<dbReference type="NCBIfam" id="NF008113">
    <property type="entry name" value="PRK10860.1"/>
    <property type="match status" value="1"/>
</dbReference>
<proteinExistence type="inferred from homology"/>
<dbReference type="Pfam" id="PF00383">
    <property type="entry name" value="dCMP_cyt_deam_1"/>
    <property type="match status" value="1"/>
</dbReference>
<dbReference type="AlphaFoldDB" id="A0A0R2C619"/>
<organism evidence="10 11">
    <name type="scientific">Lacticaseibacillus thailandensis DSM 22698 = JCM 13996</name>
    <dbReference type="NCBI Taxonomy" id="1423810"/>
    <lineage>
        <taxon>Bacteria</taxon>
        <taxon>Bacillati</taxon>
        <taxon>Bacillota</taxon>
        <taxon>Bacilli</taxon>
        <taxon>Lactobacillales</taxon>
        <taxon>Lactobacillaceae</taxon>
        <taxon>Lacticaseibacillus</taxon>
    </lineage>
</organism>
<keyword evidence="6 8" id="KW-0862">Zinc</keyword>
<dbReference type="PATRIC" id="fig|1423810.4.peg.1697"/>
<evidence type="ECO:0000256" key="4">
    <source>
        <dbReference type="ARBA" id="ARBA00022723"/>
    </source>
</evidence>
<dbReference type="InterPro" id="IPR002125">
    <property type="entry name" value="CMP_dCMP_dom"/>
</dbReference>
<evidence type="ECO:0000256" key="3">
    <source>
        <dbReference type="ARBA" id="ARBA00022694"/>
    </source>
</evidence>
<evidence type="ECO:0000256" key="1">
    <source>
        <dbReference type="ARBA" id="ARBA00010669"/>
    </source>
</evidence>
<dbReference type="OrthoDB" id="9802676at2"/>
<feature type="binding site" evidence="8">
    <location>
        <position position="57"/>
    </location>
    <ligand>
        <name>Zn(2+)</name>
        <dbReference type="ChEBI" id="CHEBI:29105"/>
        <note>catalytic</note>
    </ligand>
</feature>
<comment type="similarity">
    <text evidence="1">Belongs to the cytidine and deoxycytidylate deaminase family. ADAT2 subfamily.</text>
</comment>
<feature type="domain" description="CMP/dCMP-type deaminase" evidence="9">
    <location>
        <begin position="6"/>
        <end position="117"/>
    </location>
</feature>
<dbReference type="GO" id="GO:0052717">
    <property type="term" value="F:tRNA-specific adenosine-34 deaminase activity"/>
    <property type="evidence" value="ECO:0007669"/>
    <property type="project" value="UniProtKB-UniRule"/>
</dbReference>
<evidence type="ECO:0000313" key="11">
    <source>
        <dbReference type="Proteomes" id="UP000051789"/>
    </source>
</evidence>
<keyword evidence="3 8" id="KW-0819">tRNA processing</keyword>
<dbReference type="GO" id="GO:0002100">
    <property type="term" value="P:tRNA wobble adenosine to inosine editing"/>
    <property type="evidence" value="ECO:0007669"/>
    <property type="project" value="UniProtKB-UniRule"/>
</dbReference>
<dbReference type="InterPro" id="IPR028883">
    <property type="entry name" value="tRNA_aden_deaminase"/>
</dbReference>
<dbReference type="RefSeq" id="WP_054750561.1">
    <property type="nucleotide sequence ID" value="NZ_AYZK01000005.1"/>
</dbReference>
<dbReference type="InterPro" id="IPR016193">
    <property type="entry name" value="Cytidine_deaminase-like"/>
</dbReference>
<comment type="function">
    <text evidence="8">Catalyzes the deamination of adenosine to inosine at the wobble position 34 of tRNA(Arg2).</text>
</comment>
<dbReference type="HAMAP" id="MF_00972">
    <property type="entry name" value="tRNA_aden_deaminase"/>
    <property type="match status" value="1"/>
</dbReference>
<evidence type="ECO:0000256" key="8">
    <source>
        <dbReference type="HAMAP-Rule" id="MF_00972"/>
    </source>
</evidence>
<comment type="catalytic activity">
    <reaction evidence="7 8">
        <text>adenosine(34) in tRNA + H2O + H(+) = inosine(34) in tRNA + NH4(+)</text>
        <dbReference type="Rhea" id="RHEA:43168"/>
        <dbReference type="Rhea" id="RHEA-COMP:10373"/>
        <dbReference type="Rhea" id="RHEA-COMP:10374"/>
        <dbReference type="ChEBI" id="CHEBI:15377"/>
        <dbReference type="ChEBI" id="CHEBI:15378"/>
        <dbReference type="ChEBI" id="CHEBI:28938"/>
        <dbReference type="ChEBI" id="CHEBI:74411"/>
        <dbReference type="ChEBI" id="CHEBI:82852"/>
        <dbReference type="EC" id="3.5.4.33"/>
    </reaction>
</comment>
<dbReference type="InterPro" id="IPR016192">
    <property type="entry name" value="APOBEC/CMP_deaminase_Zn-bd"/>
</dbReference>
<keyword evidence="5 8" id="KW-0378">Hydrolase</keyword>
<dbReference type="PROSITE" id="PS51747">
    <property type="entry name" value="CYT_DCMP_DEAMINASES_2"/>
    <property type="match status" value="1"/>
</dbReference>